<dbReference type="GO" id="GO:0015768">
    <property type="term" value="P:maltose transport"/>
    <property type="evidence" value="ECO:0007669"/>
    <property type="project" value="TreeGrafter"/>
</dbReference>
<sequence length="142" mass="14795">MARRRAKAINAWGGSVIGDNGETPTVNSPEAAAGLQALADAVAAGFEFIQFVQSEENQASFAEQSFPPVLASVYDDPELIEQHPYLSALKEALENAQPRPISPFCAAISKAIHDNATAAITGSVPVEQALADMESAISAAGQ</sequence>
<evidence type="ECO:0000313" key="4">
    <source>
        <dbReference type="EMBL" id="KAB1648953.1"/>
    </source>
</evidence>
<dbReference type="PANTHER" id="PTHR30061">
    <property type="entry name" value="MALTOSE-BINDING PERIPLASMIC PROTEIN"/>
    <property type="match status" value="1"/>
</dbReference>
<evidence type="ECO:0000313" key="5">
    <source>
        <dbReference type="Proteomes" id="UP000431744"/>
    </source>
</evidence>
<name>A0A6H9WI20_9MICO</name>
<keyword evidence="2" id="KW-0813">Transport</keyword>
<proteinExistence type="inferred from homology"/>
<accession>A0A6H9WI20</accession>
<dbReference type="OrthoDB" id="3495561at2"/>
<dbReference type="RefSeq" id="WP_158027506.1">
    <property type="nucleotide sequence ID" value="NZ_BMHG01000001.1"/>
</dbReference>
<evidence type="ECO:0000256" key="3">
    <source>
        <dbReference type="ARBA" id="ARBA00022729"/>
    </source>
</evidence>
<dbReference type="GO" id="GO:1901982">
    <property type="term" value="F:maltose binding"/>
    <property type="evidence" value="ECO:0007669"/>
    <property type="project" value="TreeGrafter"/>
</dbReference>
<keyword evidence="3" id="KW-0732">Signal</keyword>
<dbReference type="GO" id="GO:0055052">
    <property type="term" value="C:ATP-binding cassette (ABC) transporter complex, substrate-binding subunit-containing"/>
    <property type="evidence" value="ECO:0007669"/>
    <property type="project" value="TreeGrafter"/>
</dbReference>
<keyword evidence="5" id="KW-1185">Reference proteome</keyword>
<evidence type="ECO:0000256" key="1">
    <source>
        <dbReference type="ARBA" id="ARBA00008520"/>
    </source>
</evidence>
<organism evidence="4 5">
    <name type="scientific">Pseudoclavibacter endophyticus</name>
    <dbReference type="NCBI Taxonomy" id="1778590"/>
    <lineage>
        <taxon>Bacteria</taxon>
        <taxon>Bacillati</taxon>
        <taxon>Actinomycetota</taxon>
        <taxon>Actinomycetes</taxon>
        <taxon>Micrococcales</taxon>
        <taxon>Microbacteriaceae</taxon>
        <taxon>Pseudoclavibacter</taxon>
    </lineage>
</organism>
<dbReference type="GO" id="GO:0042956">
    <property type="term" value="P:maltodextrin transmembrane transport"/>
    <property type="evidence" value="ECO:0007669"/>
    <property type="project" value="TreeGrafter"/>
</dbReference>
<dbReference type="SUPFAM" id="SSF53850">
    <property type="entry name" value="Periplasmic binding protein-like II"/>
    <property type="match status" value="1"/>
</dbReference>
<dbReference type="PANTHER" id="PTHR30061:SF50">
    <property type="entry name" value="MALTOSE_MALTODEXTRIN-BINDING PERIPLASMIC PROTEIN"/>
    <property type="match status" value="1"/>
</dbReference>
<reference evidence="4 5" key="1">
    <citation type="submission" date="2019-09" db="EMBL/GenBank/DDBJ databases">
        <title>Phylogeny of genus Pseudoclavibacter and closely related genus.</title>
        <authorList>
            <person name="Li Y."/>
        </authorList>
    </citation>
    <scope>NUCLEOTIDE SEQUENCE [LARGE SCALE GENOMIC DNA]</scope>
    <source>
        <strain evidence="4 5">EGI 60007</strain>
    </source>
</reference>
<gene>
    <name evidence="4" type="ORF">F8O04_01245</name>
</gene>
<dbReference type="Gene3D" id="3.40.190.10">
    <property type="entry name" value="Periplasmic binding protein-like II"/>
    <property type="match status" value="2"/>
</dbReference>
<dbReference type="Proteomes" id="UP000431744">
    <property type="component" value="Unassembled WGS sequence"/>
</dbReference>
<dbReference type="AlphaFoldDB" id="A0A6H9WI20"/>
<evidence type="ECO:0008006" key="6">
    <source>
        <dbReference type="Google" id="ProtNLM"/>
    </source>
</evidence>
<comment type="caution">
    <text evidence="4">The sequence shown here is derived from an EMBL/GenBank/DDBJ whole genome shotgun (WGS) entry which is preliminary data.</text>
</comment>
<dbReference type="EMBL" id="WBJY01000001">
    <property type="protein sequence ID" value="KAB1648953.1"/>
    <property type="molecule type" value="Genomic_DNA"/>
</dbReference>
<comment type="similarity">
    <text evidence="1">Belongs to the bacterial solute-binding protein 1 family.</text>
</comment>
<protein>
    <recommendedName>
        <fullName evidence="6">Extracellular solute-binding protein</fullName>
    </recommendedName>
</protein>
<evidence type="ECO:0000256" key="2">
    <source>
        <dbReference type="ARBA" id="ARBA00022448"/>
    </source>
</evidence>